<gene>
    <name evidence="2" type="ORF">NST17_10325</name>
</gene>
<evidence type="ECO:0000313" key="3">
    <source>
        <dbReference type="Proteomes" id="UP001459714"/>
    </source>
</evidence>
<proteinExistence type="predicted"/>
<protein>
    <recommendedName>
        <fullName evidence="1">YkoP-like domain-containing protein</fullName>
    </recommendedName>
</protein>
<accession>A0ABU9JZI0</accession>
<comment type="caution">
    <text evidence="2">The sequence shown here is derived from an EMBL/GenBank/DDBJ whole genome shotgun (WGS) entry which is preliminary data.</text>
</comment>
<name>A0ABU9JZI0_9BACI</name>
<evidence type="ECO:0000259" key="1">
    <source>
        <dbReference type="Pfam" id="PF22790"/>
    </source>
</evidence>
<reference evidence="2 3" key="1">
    <citation type="submission" date="2024-03" db="EMBL/GenBank/DDBJ databases">
        <title>Bacilli Hybrid Assemblies.</title>
        <authorList>
            <person name="Kovac J."/>
        </authorList>
    </citation>
    <scope>NUCLEOTIDE SEQUENCE [LARGE SCALE GENOMIC DNA]</scope>
    <source>
        <strain evidence="2 3">FSL M8-0022</strain>
    </source>
</reference>
<evidence type="ECO:0000313" key="2">
    <source>
        <dbReference type="EMBL" id="MEL3957587.1"/>
    </source>
</evidence>
<keyword evidence="3" id="KW-1185">Reference proteome</keyword>
<sequence length="201" mass="23761">MRKVILFCWRLLDPLYYQFTRLTYIDYRRNIFRVRLTRYLGHPVVLADGTHIQKNDLLLKIHFHNVRLLSELSQIQNEFQKGKVFFHLVKDSLPGIADFLTKHPKQHQIKGLIGITSLNFRSNRLGFEIYPIKNKIYKLIKMSAFLPINILSSVPDSRNKPSHEPVYFFMSRDVLFKRHANFSRKIYVLEENGLIEGDGIT</sequence>
<dbReference type="Pfam" id="PF22790">
    <property type="entry name" value="YkoP"/>
    <property type="match status" value="1"/>
</dbReference>
<feature type="domain" description="YkoP-like" evidence="1">
    <location>
        <begin position="2"/>
        <end position="178"/>
    </location>
</feature>
<dbReference type="InterPro" id="IPR054467">
    <property type="entry name" value="YkoP-like_dom"/>
</dbReference>
<dbReference type="EMBL" id="JBBYAK010000001">
    <property type="protein sequence ID" value="MEL3957587.1"/>
    <property type="molecule type" value="Genomic_DNA"/>
</dbReference>
<dbReference type="Proteomes" id="UP001459714">
    <property type="component" value="Unassembled WGS sequence"/>
</dbReference>
<organism evidence="2 3">
    <name type="scientific">Caldifermentibacillus hisashii</name>
    <dbReference type="NCBI Taxonomy" id="996558"/>
    <lineage>
        <taxon>Bacteria</taxon>
        <taxon>Bacillati</taxon>
        <taxon>Bacillota</taxon>
        <taxon>Bacilli</taxon>
        <taxon>Bacillales</taxon>
        <taxon>Bacillaceae</taxon>
        <taxon>Caldifermentibacillus</taxon>
    </lineage>
</organism>
<dbReference type="RefSeq" id="WP_342020235.1">
    <property type="nucleotide sequence ID" value="NZ_JBBYAK010000001.1"/>
</dbReference>